<reference evidence="1 2" key="1">
    <citation type="journal article" date="2012" name="Genome Biol.">
        <title>Sequencing three crocodilian genomes to illuminate the evolution of archosaurs and amniotes.</title>
        <authorList>
            <person name="St John J.A."/>
            <person name="Braun E.L."/>
            <person name="Isberg S.R."/>
            <person name="Miles L.G."/>
            <person name="Chong A.Y."/>
            <person name="Gongora J."/>
            <person name="Dalzell P."/>
            <person name="Moran C."/>
            <person name="Bed'hom B."/>
            <person name="Abzhanov A."/>
            <person name="Burgess S.C."/>
            <person name="Cooksey A.M."/>
            <person name="Castoe T.A."/>
            <person name="Crawford N.G."/>
            <person name="Densmore L.D."/>
            <person name="Drew J.C."/>
            <person name="Edwards S.V."/>
            <person name="Faircloth B.C."/>
            <person name="Fujita M.K."/>
            <person name="Greenwold M.J."/>
            <person name="Hoffmann F.G."/>
            <person name="Howard J.M."/>
            <person name="Iguchi T."/>
            <person name="Janes D.E."/>
            <person name="Khan S.Y."/>
            <person name="Kohno S."/>
            <person name="de Koning A.J."/>
            <person name="Lance S.L."/>
            <person name="McCarthy F.M."/>
            <person name="McCormack J.E."/>
            <person name="Merchant M.E."/>
            <person name="Peterson D.G."/>
            <person name="Pollock D.D."/>
            <person name="Pourmand N."/>
            <person name="Raney B.J."/>
            <person name="Roessler K.A."/>
            <person name="Sanford J.R."/>
            <person name="Sawyer R.H."/>
            <person name="Schmidt C.J."/>
            <person name="Triplett E.W."/>
            <person name="Tuberville T.D."/>
            <person name="Venegas-Anaya M."/>
            <person name="Howard J.T."/>
            <person name="Jarvis E.D."/>
            <person name="Guillette L.J.Jr."/>
            <person name="Glenn T.C."/>
            <person name="Green R.E."/>
            <person name="Ray D.A."/>
        </authorList>
    </citation>
    <scope>NUCLEOTIDE SEQUENCE [LARGE SCALE GENOMIC DNA]</scope>
    <source>
        <strain evidence="1">KSC_2009_1</strain>
    </source>
</reference>
<evidence type="ECO:0000313" key="1">
    <source>
        <dbReference type="EMBL" id="KYO42331.1"/>
    </source>
</evidence>
<dbReference type="EMBL" id="AKHW03001467">
    <property type="protein sequence ID" value="KYO42331.1"/>
    <property type="molecule type" value="Genomic_DNA"/>
</dbReference>
<sequence length="84" mass="10133">MCCLHQRRTLDSTLLLDRQVIVSEDQLADSQVWRVEDMACQDRWWVEDIAHEDVRDWCDEVQDWENRKFQVQLLALECKQVEAL</sequence>
<gene>
    <name evidence="1" type="ORF">Y1Q_0022192</name>
</gene>
<evidence type="ECO:0000313" key="2">
    <source>
        <dbReference type="Proteomes" id="UP000050525"/>
    </source>
</evidence>
<comment type="caution">
    <text evidence="1">The sequence shown here is derived from an EMBL/GenBank/DDBJ whole genome shotgun (WGS) entry which is preliminary data.</text>
</comment>
<name>A0A151NZL5_ALLMI</name>
<dbReference type="Proteomes" id="UP000050525">
    <property type="component" value="Unassembled WGS sequence"/>
</dbReference>
<dbReference type="AlphaFoldDB" id="A0A151NZL5"/>
<protein>
    <submittedName>
        <fullName evidence="1">Uncharacterized protein</fullName>
    </submittedName>
</protein>
<proteinExistence type="predicted"/>
<accession>A0A151NZL5</accession>
<organism evidence="1 2">
    <name type="scientific">Alligator mississippiensis</name>
    <name type="common">American alligator</name>
    <dbReference type="NCBI Taxonomy" id="8496"/>
    <lineage>
        <taxon>Eukaryota</taxon>
        <taxon>Metazoa</taxon>
        <taxon>Chordata</taxon>
        <taxon>Craniata</taxon>
        <taxon>Vertebrata</taxon>
        <taxon>Euteleostomi</taxon>
        <taxon>Archelosauria</taxon>
        <taxon>Archosauria</taxon>
        <taxon>Crocodylia</taxon>
        <taxon>Alligatoridae</taxon>
        <taxon>Alligatorinae</taxon>
        <taxon>Alligator</taxon>
    </lineage>
</organism>
<keyword evidence="2" id="KW-1185">Reference proteome</keyword>